<gene>
    <name evidence="2" type="ORF">D2962_08100</name>
</gene>
<proteinExistence type="predicted"/>
<dbReference type="AlphaFoldDB" id="A0A3G2R557"/>
<organism evidence="2 3">
    <name type="scientific">Biomaibacter acetigenes</name>
    <dbReference type="NCBI Taxonomy" id="2316383"/>
    <lineage>
        <taxon>Bacteria</taxon>
        <taxon>Bacillati</taxon>
        <taxon>Bacillota</taxon>
        <taxon>Clostridia</taxon>
        <taxon>Thermosediminibacterales</taxon>
        <taxon>Tepidanaerobacteraceae</taxon>
        <taxon>Biomaibacter</taxon>
    </lineage>
</organism>
<sequence>MSRTYDEILTELKQFVKQRWPNWNTEARHIGNILLECLADQIEKQEYRLDAVEDELFPDTTTKYESLLRWARLVGYEVQSARPAEVTLTFSVQEPTSVDIAIPIGTKASTPGPNPIPFMTTMAAVIPAGQTIVNVLAKQVEEKEDIFTGTGEPSQVYQTSYGPVWLDSLRVLVDGQEWSRVRDFLLSGSTDTHYVAELQEDGTILVIFGDGVNGKAPAQGATIQVEYKITRGKEGNVPVGAINTVETVLYDGSGYLADVRVTNASPAAGGEDQEDINHMREAIPAWISSSTRCVTRNDFAQVAGSVAGVARVLVQNKNDDATIPALTVKIYVVPEGGGTPSQALLDEVMQEVTVNRPTVLTVAVDVLPPTYLTVNVSCTVTVTQGYSASDVQVAVQQAITDFFSYSRKESDGSWAIDFGKPIYLAKLTSWIMNVPGVANISFTSPGGDVTPQPTEIPALGTVTVNVV</sequence>
<accession>A0A3G2R557</accession>
<dbReference type="InterPro" id="IPR058530">
    <property type="entry name" value="Baseplate_J-like_C"/>
</dbReference>
<dbReference type="PANTHER" id="PTHR37829">
    <property type="entry name" value="PHAGE-LIKE ELEMENT PBSX PROTEIN XKDT"/>
    <property type="match status" value="1"/>
</dbReference>
<evidence type="ECO:0000259" key="1">
    <source>
        <dbReference type="Pfam" id="PF26079"/>
    </source>
</evidence>
<dbReference type="EMBL" id="CP033169">
    <property type="protein sequence ID" value="AYO30586.1"/>
    <property type="molecule type" value="Genomic_DNA"/>
</dbReference>
<dbReference type="KEGG" id="bacg:D2962_08100"/>
<dbReference type="RefSeq" id="WP_122014676.1">
    <property type="nucleotide sequence ID" value="NZ_CP033169.1"/>
</dbReference>
<dbReference type="InterPro" id="IPR052399">
    <property type="entry name" value="Phage_Baseplate_Assmbl_Protein"/>
</dbReference>
<evidence type="ECO:0000313" key="3">
    <source>
        <dbReference type="Proteomes" id="UP000280960"/>
    </source>
</evidence>
<name>A0A3G2R557_9FIRM</name>
<dbReference type="PANTHER" id="PTHR37829:SF3">
    <property type="entry name" value="PROTEIN JAYE-RELATED"/>
    <property type="match status" value="1"/>
</dbReference>
<keyword evidence="3" id="KW-1185">Reference proteome</keyword>
<dbReference type="Proteomes" id="UP000280960">
    <property type="component" value="Chromosome"/>
</dbReference>
<feature type="domain" description="Baseplate J-like C-terminal" evidence="1">
    <location>
        <begin position="374"/>
        <end position="465"/>
    </location>
</feature>
<evidence type="ECO:0000313" key="2">
    <source>
        <dbReference type="EMBL" id="AYO30586.1"/>
    </source>
</evidence>
<protein>
    <recommendedName>
        <fullName evidence="1">Baseplate J-like C-terminal domain-containing protein</fullName>
    </recommendedName>
</protein>
<dbReference type="Pfam" id="PF26079">
    <property type="entry name" value="Baseplate_J_C"/>
    <property type="match status" value="1"/>
</dbReference>
<reference evidence="2 3" key="1">
    <citation type="submission" date="2018-10" db="EMBL/GenBank/DDBJ databases">
        <authorList>
            <person name="Zhang X."/>
        </authorList>
    </citation>
    <scope>NUCLEOTIDE SEQUENCE [LARGE SCALE GENOMIC DNA]</scope>
    <source>
        <strain evidence="2 3">SK-G1</strain>
    </source>
</reference>